<sequence>MPEIDASDHHQPPPQARATASSPLLFKYGFPFPLHLSFAFSALWGHKNSGRGPLRILAMEKLDWRIIGTYSSSLDYL</sequence>
<accession>A0A834XHI0</accession>
<organism evidence="1 2">
    <name type="scientific">Senna tora</name>
    <dbReference type="NCBI Taxonomy" id="362788"/>
    <lineage>
        <taxon>Eukaryota</taxon>
        <taxon>Viridiplantae</taxon>
        <taxon>Streptophyta</taxon>
        <taxon>Embryophyta</taxon>
        <taxon>Tracheophyta</taxon>
        <taxon>Spermatophyta</taxon>
        <taxon>Magnoliopsida</taxon>
        <taxon>eudicotyledons</taxon>
        <taxon>Gunneridae</taxon>
        <taxon>Pentapetalae</taxon>
        <taxon>rosids</taxon>
        <taxon>fabids</taxon>
        <taxon>Fabales</taxon>
        <taxon>Fabaceae</taxon>
        <taxon>Caesalpinioideae</taxon>
        <taxon>Cassia clade</taxon>
        <taxon>Senna</taxon>
    </lineage>
</organism>
<dbReference type="AlphaFoldDB" id="A0A834XHI0"/>
<dbReference type="EMBL" id="JAAIUW010000001">
    <property type="protein sequence ID" value="KAF7844342.1"/>
    <property type="molecule type" value="Genomic_DNA"/>
</dbReference>
<name>A0A834XHI0_9FABA</name>
<comment type="caution">
    <text evidence="1">The sequence shown here is derived from an EMBL/GenBank/DDBJ whole genome shotgun (WGS) entry which is preliminary data.</text>
</comment>
<gene>
    <name evidence="1" type="ORF">G2W53_001247</name>
</gene>
<reference evidence="1" key="1">
    <citation type="submission" date="2020-09" db="EMBL/GenBank/DDBJ databases">
        <title>Genome-Enabled Discovery of Anthraquinone Biosynthesis in Senna tora.</title>
        <authorList>
            <person name="Kang S.-H."/>
            <person name="Pandey R.P."/>
            <person name="Lee C.-M."/>
            <person name="Sim J.-S."/>
            <person name="Jeong J.-T."/>
            <person name="Choi B.-S."/>
            <person name="Jung M."/>
            <person name="Ginzburg D."/>
            <person name="Zhao K."/>
            <person name="Won S.Y."/>
            <person name="Oh T.-J."/>
            <person name="Yu Y."/>
            <person name="Kim N.-H."/>
            <person name="Lee O.R."/>
            <person name="Lee T.-H."/>
            <person name="Bashyal P."/>
            <person name="Kim T.-S."/>
            <person name="Lee W.-H."/>
            <person name="Kawkins C."/>
            <person name="Kim C.-K."/>
            <person name="Kim J.S."/>
            <person name="Ahn B.O."/>
            <person name="Rhee S.Y."/>
            <person name="Sohng J.K."/>
        </authorList>
    </citation>
    <scope>NUCLEOTIDE SEQUENCE</scope>
    <source>
        <tissue evidence="1">Leaf</tissue>
    </source>
</reference>
<evidence type="ECO:0000313" key="2">
    <source>
        <dbReference type="Proteomes" id="UP000634136"/>
    </source>
</evidence>
<evidence type="ECO:0000313" key="1">
    <source>
        <dbReference type="EMBL" id="KAF7844342.1"/>
    </source>
</evidence>
<dbReference type="Proteomes" id="UP000634136">
    <property type="component" value="Unassembled WGS sequence"/>
</dbReference>
<proteinExistence type="predicted"/>
<protein>
    <submittedName>
        <fullName evidence="1">Uncharacterized protein</fullName>
    </submittedName>
</protein>
<keyword evidence="2" id="KW-1185">Reference proteome</keyword>